<evidence type="ECO:0000256" key="6">
    <source>
        <dbReference type="ARBA" id="ARBA00022679"/>
    </source>
</evidence>
<evidence type="ECO:0000256" key="13">
    <source>
        <dbReference type="ARBA" id="ARBA00022989"/>
    </source>
</evidence>
<evidence type="ECO:0000256" key="8">
    <source>
        <dbReference type="ARBA" id="ARBA00022729"/>
    </source>
</evidence>
<evidence type="ECO:0000256" key="15">
    <source>
        <dbReference type="ARBA" id="ARBA00023170"/>
    </source>
</evidence>
<evidence type="ECO:0000256" key="10">
    <source>
        <dbReference type="ARBA" id="ARBA00022741"/>
    </source>
</evidence>
<evidence type="ECO:0000256" key="2">
    <source>
        <dbReference type="ARBA" id="ARBA00012513"/>
    </source>
</evidence>
<evidence type="ECO:0000256" key="7">
    <source>
        <dbReference type="ARBA" id="ARBA00022692"/>
    </source>
</evidence>
<dbReference type="Pfam" id="PF07714">
    <property type="entry name" value="PK_Tyr_Ser-Thr"/>
    <property type="match status" value="2"/>
</dbReference>
<proteinExistence type="predicted"/>
<dbReference type="InterPro" id="IPR051824">
    <property type="entry name" value="LRR_Rcpt-Like_S/T_Kinase"/>
</dbReference>
<keyword evidence="3" id="KW-0723">Serine/threonine-protein kinase</keyword>
<dbReference type="InterPro" id="IPR021720">
    <property type="entry name" value="Malectin_dom"/>
</dbReference>
<keyword evidence="14 19" id="KW-0472">Membrane</keyword>
<dbReference type="EC" id="2.7.11.1" evidence="2"/>
<organism evidence="22 23">
    <name type="scientific">Vigna unguiculata</name>
    <name type="common">Cowpea</name>
    <dbReference type="NCBI Taxonomy" id="3917"/>
    <lineage>
        <taxon>Eukaryota</taxon>
        <taxon>Viridiplantae</taxon>
        <taxon>Streptophyta</taxon>
        <taxon>Embryophyta</taxon>
        <taxon>Tracheophyta</taxon>
        <taxon>Spermatophyta</taxon>
        <taxon>Magnoliopsida</taxon>
        <taxon>eudicotyledons</taxon>
        <taxon>Gunneridae</taxon>
        <taxon>Pentapetalae</taxon>
        <taxon>rosids</taxon>
        <taxon>fabids</taxon>
        <taxon>Fabales</taxon>
        <taxon>Fabaceae</taxon>
        <taxon>Papilionoideae</taxon>
        <taxon>50 kb inversion clade</taxon>
        <taxon>NPAAA clade</taxon>
        <taxon>indigoferoid/millettioid clade</taxon>
        <taxon>Phaseoleae</taxon>
        <taxon>Vigna</taxon>
    </lineage>
</organism>
<sequence>MSMKKMTPSQLLFLSLLLPCFTSLAFGQNTTDPAEVEALKDIGNTLGNKNWDTTIDPCSNKPPWSVTMEKDKANYVRCNCSIPTDTYCHVVSITLKAQNLTGTLPSELTGLPHLEEIDLTRNYLNGTIPIAWGSSKLRIISLLGNRLTGPIPKEIGNITTLESLVLEFNQFTGNITPELGNLSHLQRLHLTSNNFTGELPETLAKLTLLRELRLNDNNFSGSIPSFIQRWTNLEILEIQGSGLSGPIPSQISLLHNLYDLRITDLINGSDSTFPQINNMTNLKTLILRNCQINDELPSYLGYMKGIDTTMQTLDLSFNKLRGNIPENIGNLSKLSHVYFTGNQLTGPLPKWVAAGGKPIDLSYNNFTDKNSSMACQENKEVNWFASFPMSQNITWNIICSRMKSHMIIAKHKQKGNNSPYLEVLALVIIHTFCLISNSLRWPLQPIALNPLYIVARILWKIYAPRPTRNYNPSLSFNYLLSLIFDSFHINCGGEQQRNNENIMYDEDFYPSGAATSEKPKENWAFSNTGHFLGGHNELAYIQQSQNTLSMADSVLYQTARVSPISLTYYGMCLKNGDYTVSLHFAEIMFTDDNSYNSLGRRIFDVYIQGKLELKDFNIANEAGGVGKNITKRISTIVTNNSLEIRFYWAGKGTTSIPYRSVYGPLISAISVTHVPNNMHPDIDPGGITIGVVIGIVLSAMVFVILILLGWRLHFAKRNSLAKELNHLNLQVGLFTMRQIKVATNNFDISNKIGEGGFGPVYKGTLSDDTIIAVKKLSSKSKQGNREFINEIGLISALQHPCLVKLYGCCVEGDQLLLVYEYMENNSLAHALFRNEESCLQLDWPTRYKICVGIARGLVFLHEESRLKVVHRDIKATNVLLDKDLNPKISDFGLAKLDDEDNTHISTRIAGTYGYMAPEYAMHGYLTDKADVYSFGVVALEIVTGKKLLLSIIINMSFYLLFHLWFLAFSFISSMAWGATMPEDEVEVMKEIGKRVGKKDWDFNVDPCSGQRNWTSPIQVKGFENAVTCNCLFANATICHVVSIVLKSQNLSGTLPSELVRLPYLQEIDLTRNYLNGTIPPQWGSTNLVNISILGNRVTGPIPKELGNITTLKSLVLEFNQLSGELPPELGNLPQLERLLLTSNYFTGNLPATFARLTTLKQIRLGDNQFSGTLPDFIQRWTSLERLVMQGSGFSGPIPSGISFLNNLTDLRISDLKGPDSTFPQLKNLTNLQTLILRSCNLIGMVPEYLGDFTGLRSLDLSFNKLTGPIPRTLGGLNDINILYLTGNRFTGPLPNWIDRPDYTDLSYNNLSIQNPEQLTCQQGSVNLFASSLKGNNDLGIIPCLGNINCPKTWYSLHVNCGGKLISNGNINYDDDSQEAGPARFRQTGSNWVFSNTGHFFDSGRVDYYTWSNTTKLDMNNGELYMDARVSALSLIYYAFCMGNGSYTISLHFAEIMFTHDQTYSSLGRRIFDIYVQRKLVLKDFNIAKEAGGVGKAIIKKFTTFVNSSTLEIRLQWAGKGTTGIPFGSVHGPLISAISVDPDFTPQEEDKDGVPKHYVVGIVVTGALVIIIIFGVAWWRGCFRRKVSLEKELMGVDFQTSLFSLRQIKAATKNFDINFKIGEGGFGPVYKGVLSDGTVIAVKQLSSKSRQGNREFINEIGMISALKHPSLVKLYGCCMEGDQLMLIYEYMENNNLARALFAPEKSQLKLDWSTRQRICVGIARGLAYLHGESRLKIVHRDIKATNVLLDKDLNPKISDFGLAKLDEEGFTHITTRVAGTYGYMAPEYAMHGYLTDKADVYSFGIVALEIISGKSNTMNWPKEGCFSLVDFVHLLREQGDLMNLVDERLGNDFKREEVVIMINVALLCTQVSPIHRPTMASVVCMLEGKSDVEEVVLDTSEVLDGKKLEMKQYYNMREKNKTREIPEESISMGETSSFMSDTDLHSINMDSSFLKKKLIDI</sequence>
<dbReference type="FunFam" id="3.30.200.20:FF:000217">
    <property type="entry name" value="probable LRR receptor-like serine/threonine-protein kinase At1g53430"/>
    <property type="match status" value="2"/>
</dbReference>
<dbReference type="CDD" id="cd14066">
    <property type="entry name" value="STKc_IRAK"/>
    <property type="match status" value="2"/>
</dbReference>
<keyword evidence="11 22" id="KW-0418">Kinase</keyword>
<dbReference type="SUPFAM" id="SSF56112">
    <property type="entry name" value="Protein kinase-like (PK-like)"/>
    <property type="match status" value="2"/>
</dbReference>
<dbReference type="Pfam" id="PF00560">
    <property type="entry name" value="LRR_1"/>
    <property type="match status" value="5"/>
</dbReference>
<comment type="catalytic activity">
    <reaction evidence="18">
        <text>L-seryl-[protein] + ATP = O-phospho-L-seryl-[protein] + ADP + H(+)</text>
        <dbReference type="Rhea" id="RHEA:17989"/>
        <dbReference type="Rhea" id="RHEA-COMP:9863"/>
        <dbReference type="Rhea" id="RHEA-COMP:11604"/>
        <dbReference type="ChEBI" id="CHEBI:15378"/>
        <dbReference type="ChEBI" id="CHEBI:29999"/>
        <dbReference type="ChEBI" id="CHEBI:30616"/>
        <dbReference type="ChEBI" id="CHEBI:83421"/>
        <dbReference type="ChEBI" id="CHEBI:456216"/>
        <dbReference type="EC" id="2.7.11.1"/>
    </reaction>
</comment>
<dbReference type="SUPFAM" id="SSF52058">
    <property type="entry name" value="L domain-like"/>
    <property type="match status" value="2"/>
</dbReference>
<dbReference type="InterPro" id="IPR000719">
    <property type="entry name" value="Prot_kinase_dom"/>
</dbReference>
<dbReference type="Proteomes" id="UP000501690">
    <property type="component" value="Linkage Group LG10"/>
</dbReference>
<dbReference type="InterPro" id="IPR032675">
    <property type="entry name" value="LRR_dom_sf"/>
</dbReference>
<dbReference type="InterPro" id="IPR003591">
    <property type="entry name" value="Leu-rich_rpt_typical-subtyp"/>
</dbReference>
<evidence type="ECO:0000256" key="20">
    <source>
        <dbReference type="SAM" id="SignalP"/>
    </source>
</evidence>
<evidence type="ECO:0000256" key="12">
    <source>
        <dbReference type="ARBA" id="ARBA00022840"/>
    </source>
</evidence>
<evidence type="ECO:0000256" key="9">
    <source>
        <dbReference type="ARBA" id="ARBA00022737"/>
    </source>
</evidence>
<dbReference type="GO" id="GO:0016020">
    <property type="term" value="C:membrane"/>
    <property type="evidence" value="ECO:0007669"/>
    <property type="project" value="UniProtKB-SubCell"/>
</dbReference>
<dbReference type="Pfam" id="PF13855">
    <property type="entry name" value="LRR_8"/>
    <property type="match status" value="1"/>
</dbReference>
<dbReference type="SMART" id="SM00369">
    <property type="entry name" value="LRR_TYP"/>
    <property type="match status" value="7"/>
</dbReference>
<evidence type="ECO:0000256" key="18">
    <source>
        <dbReference type="ARBA" id="ARBA00048679"/>
    </source>
</evidence>
<keyword evidence="10" id="KW-0547">Nucleotide-binding</keyword>
<evidence type="ECO:0000256" key="4">
    <source>
        <dbReference type="ARBA" id="ARBA00022553"/>
    </source>
</evidence>
<dbReference type="Gene3D" id="3.80.10.10">
    <property type="entry name" value="Ribonuclease Inhibitor"/>
    <property type="match status" value="6"/>
</dbReference>
<evidence type="ECO:0000256" key="5">
    <source>
        <dbReference type="ARBA" id="ARBA00022614"/>
    </source>
</evidence>
<feature type="transmembrane region" description="Helical" evidence="19">
    <location>
        <begin position="947"/>
        <end position="971"/>
    </location>
</feature>
<dbReference type="InterPro" id="IPR008271">
    <property type="entry name" value="Ser/Thr_kinase_AS"/>
</dbReference>
<dbReference type="EMBL" id="CP039354">
    <property type="protein sequence ID" value="QCE10177.1"/>
    <property type="molecule type" value="Genomic_DNA"/>
</dbReference>
<evidence type="ECO:0000313" key="23">
    <source>
        <dbReference type="Proteomes" id="UP000501690"/>
    </source>
</evidence>
<dbReference type="FunFam" id="3.80.10.10:FF:000433">
    <property type="entry name" value="Putative LRR receptor-like serine/threonine-protein kinase isoform A"/>
    <property type="match status" value="1"/>
</dbReference>
<dbReference type="FunFam" id="2.60.120.430:FF:000004">
    <property type="entry name" value="Putative leucine-rich repeat receptor-like serine/threonine-protein kinase"/>
    <property type="match status" value="2"/>
</dbReference>
<evidence type="ECO:0000256" key="1">
    <source>
        <dbReference type="ARBA" id="ARBA00004479"/>
    </source>
</evidence>
<dbReference type="PANTHER" id="PTHR48006">
    <property type="entry name" value="LEUCINE-RICH REPEAT-CONTAINING PROTEIN DDB_G0281931-RELATED"/>
    <property type="match status" value="1"/>
</dbReference>
<keyword evidence="12" id="KW-0067">ATP-binding</keyword>
<dbReference type="InterPro" id="IPR001245">
    <property type="entry name" value="Ser-Thr/Tyr_kinase_cat_dom"/>
</dbReference>
<dbReference type="FunFam" id="3.80.10.10:FF:001026">
    <property type="entry name" value="Putative leucine-rich repeat receptor-like serine/threonine-protein kinase isoform A"/>
    <property type="match status" value="1"/>
</dbReference>
<dbReference type="PROSITE" id="PS00108">
    <property type="entry name" value="PROTEIN_KINASE_ST"/>
    <property type="match status" value="2"/>
</dbReference>
<reference evidence="22 23" key="1">
    <citation type="submission" date="2019-04" db="EMBL/GenBank/DDBJ databases">
        <title>An improved genome assembly and genetic linkage map for asparagus bean, Vigna unguiculata ssp. sesquipedialis.</title>
        <authorList>
            <person name="Xia Q."/>
            <person name="Zhang R."/>
            <person name="Dong Y."/>
        </authorList>
    </citation>
    <scope>NUCLEOTIDE SEQUENCE [LARGE SCALE GENOMIC DNA]</scope>
    <source>
        <tissue evidence="22">Leaf</tissue>
    </source>
</reference>
<evidence type="ECO:0000256" key="11">
    <source>
        <dbReference type="ARBA" id="ARBA00022777"/>
    </source>
</evidence>
<evidence type="ECO:0000256" key="19">
    <source>
        <dbReference type="SAM" id="Phobius"/>
    </source>
</evidence>
<keyword evidence="16" id="KW-0325">Glycoprotein</keyword>
<feature type="signal peptide" evidence="20">
    <location>
        <begin position="1"/>
        <end position="27"/>
    </location>
</feature>
<protein>
    <recommendedName>
        <fullName evidence="2">non-specific serine/threonine protein kinase</fullName>
        <ecNumber evidence="2">2.7.11.1</ecNumber>
    </recommendedName>
</protein>
<feature type="transmembrane region" description="Helical" evidence="19">
    <location>
        <begin position="1557"/>
        <end position="1578"/>
    </location>
</feature>
<dbReference type="PROSITE" id="PS50011">
    <property type="entry name" value="PROTEIN_KINASE_DOM"/>
    <property type="match status" value="2"/>
</dbReference>
<feature type="chain" id="PRO_5020025707" description="non-specific serine/threonine protein kinase" evidence="20">
    <location>
        <begin position="28"/>
        <end position="1960"/>
    </location>
</feature>
<dbReference type="Gene3D" id="3.30.200.20">
    <property type="entry name" value="Phosphorylase Kinase, domain 1"/>
    <property type="match status" value="2"/>
</dbReference>
<evidence type="ECO:0000256" key="14">
    <source>
        <dbReference type="ARBA" id="ARBA00023136"/>
    </source>
</evidence>
<evidence type="ECO:0000313" key="22">
    <source>
        <dbReference type="EMBL" id="QCE10177.1"/>
    </source>
</evidence>
<dbReference type="SMART" id="SM00220">
    <property type="entry name" value="S_TKc"/>
    <property type="match status" value="2"/>
</dbReference>
<dbReference type="Pfam" id="PF11721">
    <property type="entry name" value="Malectin"/>
    <property type="match status" value="2"/>
</dbReference>
<dbReference type="GO" id="GO:0004674">
    <property type="term" value="F:protein serine/threonine kinase activity"/>
    <property type="evidence" value="ECO:0007669"/>
    <property type="project" value="UniProtKB-KW"/>
</dbReference>
<feature type="transmembrane region" description="Helical" evidence="19">
    <location>
        <begin position="687"/>
        <end position="710"/>
    </location>
</feature>
<dbReference type="FunFam" id="3.80.10.10:FF:001022">
    <property type="entry name" value="Probable LRR receptor-like serine/threonine-protein kinase At1g53420"/>
    <property type="match status" value="1"/>
</dbReference>
<dbReference type="PANTHER" id="PTHR48006:SF71">
    <property type="entry name" value="CYSTEINE-RICH RLK (RECEPTOR-LIKE KINASE) PROTEIN"/>
    <property type="match status" value="1"/>
</dbReference>
<dbReference type="GO" id="GO:0005524">
    <property type="term" value="F:ATP binding"/>
    <property type="evidence" value="ECO:0007669"/>
    <property type="project" value="UniProtKB-KW"/>
</dbReference>
<keyword evidence="6" id="KW-0808">Transferase</keyword>
<feature type="domain" description="Protein kinase" evidence="21">
    <location>
        <begin position="1614"/>
        <end position="1895"/>
    </location>
</feature>
<keyword evidence="9" id="KW-0677">Repeat</keyword>
<keyword evidence="15 22" id="KW-0675">Receptor</keyword>
<dbReference type="Gene3D" id="1.10.510.10">
    <property type="entry name" value="Transferase(Phosphotransferase) domain 1"/>
    <property type="match status" value="2"/>
</dbReference>
<keyword evidence="8 20" id="KW-0732">Signal</keyword>
<evidence type="ECO:0000259" key="21">
    <source>
        <dbReference type="PROSITE" id="PS50011"/>
    </source>
</evidence>
<name>A0A4D6NE74_VIGUN</name>
<comment type="catalytic activity">
    <reaction evidence="17">
        <text>L-threonyl-[protein] + ATP = O-phospho-L-threonyl-[protein] + ADP + H(+)</text>
        <dbReference type="Rhea" id="RHEA:46608"/>
        <dbReference type="Rhea" id="RHEA-COMP:11060"/>
        <dbReference type="Rhea" id="RHEA-COMP:11605"/>
        <dbReference type="ChEBI" id="CHEBI:15378"/>
        <dbReference type="ChEBI" id="CHEBI:30013"/>
        <dbReference type="ChEBI" id="CHEBI:30616"/>
        <dbReference type="ChEBI" id="CHEBI:61977"/>
        <dbReference type="ChEBI" id="CHEBI:456216"/>
        <dbReference type="EC" id="2.7.11.1"/>
    </reaction>
</comment>
<feature type="domain" description="Protein kinase" evidence="21">
    <location>
        <begin position="746"/>
        <end position="1064"/>
    </location>
</feature>
<dbReference type="InterPro" id="IPR001611">
    <property type="entry name" value="Leu-rich_rpt"/>
</dbReference>
<keyword evidence="13 19" id="KW-1133">Transmembrane helix</keyword>
<evidence type="ECO:0000256" key="16">
    <source>
        <dbReference type="ARBA" id="ARBA00023180"/>
    </source>
</evidence>
<dbReference type="FunFam" id="1.10.510.10:FF:000044">
    <property type="entry name" value="Putative LRR receptor-like serine/threonine-protein kinase"/>
    <property type="match status" value="2"/>
</dbReference>
<keyword evidence="4" id="KW-0597">Phosphoprotein</keyword>
<gene>
    <name evidence="22" type="ORF">DEO72_LG10g1403</name>
</gene>
<dbReference type="InterPro" id="IPR011009">
    <property type="entry name" value="Kinase-like_dom_sf"/>
</dbReference>
<keyword evidence="23" id="KW-1185">Reference proteome</keyword>
<keyword evidence="5" id="KW-0433">Leucine-rich repeat</keyword>
<comment type="subcellular location">
    <subcellularLocation>
        <location evidence="1">Membrane</location>
        <topology evidence="1">Single-pass type I membrane protein</topology>
    </subcellularLocation>
</comment>
<keyword evidence="7 19" id="KW-0812">Transmembrane</keyword>
<dbReference type="Gene3D" id="2.60.120.430">
    <property type="entry name" value="Galactose-binding lectin"/>
    <property type="match status" value="2"/>
</dbReference>
<evidence type="ECO:0000256" key="17">
    <source>
        <dbReference type="ARBA" id="ARBA00047899"/>
    </source>
</evidence>
<accession>A0A4D6NE74</accession>
<evidence type="ECO:0000256" key="3">
    <source>
        <dbReference type="ARBA" id="ARBA00022527"/>
    </source>
</evidence>